<accession>A0A0M0KZV9</accession>
<proteinExistence type="predicted"/>
<keyword evidence="2" id="KW-1185">Reference proteome</keyword>
<dbReference type="PATRIC" id="fig|284581.3.peg.4899"/>
<dbReference type="Proteomes" id="UP000037558">
    <property type="component" value="Unassembled WGS sequence"/>
</dbReference>
<dbReference type="RefSeq" id="WP_053402003.1">
    <property type="nucleotide sequence ID" value="NZ_LILC01000016.1"/>
</dbReference>
<dbReference type="AlphaFoldDB" id="A0A0M0KZV9"/>
<evidence type="ECO:0000313" key="2">
    <source>
        <dbReference type="Proteomes" id="UP000037558"/>
    </source>
</evidence>
<dbReference type="EMBL" id="LILC01000016">
    <property type="protein sequence ID" value="KOO44344.1"/>
    <property type="molecule type" value="Genomic_DNA"/>
</dbReference>
<gene>
    <name evidence="1" type="ORF">AMD01_13805</name>
</gene>
<reference evidence="2" key="1">
    <citation type="submission" date="2015-08" db="EMBL/GenBank/DDBJ databases">
        <title>Fjat-14210 dsm16467.</title>
        <authorList>
            <person name="Liu B."/>
            <person name="Wang J."/>
            <person name="Zhu Y."/>
            <person name="Liu G."/>
            <person name="Chen Q."/>
            <person name="Chen Z."/>
            <person name="Lan J."/>
            <person name="Che J."/>
            <person name="Ge C."/>
            <person name="Shi H."/>
            <person name="Pan Z."/>
            <person name="Liu X."/>
        </authorList>
    </citation>
    <scope>NUCLEOTIDE SEQUENCE [LARGE SCALE GENOMIC DNA]</scope>
    <source>
        <strain evidence="2">DSM 16467</strain>
    </source>
</reference>
<organism evidence="1 2">
    <name type="scientific">Priestia koreensis</name>
    <dbReference type="NCBI Taxonomy" id="284581"/>
    <lineage>
        <taxon>Bacteria</taxon>
        <taxon>Bacillati</taxon>
        <taxon>Bacillota</taxon>
        <taxon>Bacilli</taxon>
        <taxon>Bacillales</taxon>
        <taxon>Bacillaceae</taxon>
        <taxon>Priestia</taxon>
    </lineage>
</organism>
<name>A0A0M0KZV9_9BACI</name>
<comment type="caution">
    <text evidence="1">The sequence shown here is derived from an EMBL/GenBank/DDBJ whole genome shotgun (WGS) entry which is preliminary data.</text>
</comment>
<evidence type="ECO:0000313" key="1">
    <source>
        <dbReference type="EMBL" id="KOO44344.1"/>
    </source>
</evidence>
<protein>
    <submittedName>
        <fullName evidence="1">Uncharacterized protein</fullName>
    </submittedName>
</protein>
<sequence length="264" mass="30563">MKPSYFSISMYPTVAFNEEELLGRLLDVFESNEKFAPTHWGNSETVRVEYNREEILEKVVSEGRVSEVHLYRDKSVNYRGSFQVRSGHGSFLDLEFQKSIAKKMWPDFFKLADQIAEIAKPSFGTAQMCWPVPYPWNTERERLQKWMNISSLPIPVRFRPNGPLGIGARTYFSGHILEMFDRDFLLNAPAVVSELEWGGVCMDLLQDPLEADGDTWLDRWLDVMNYLEPAQVIAVPSFHESRMAVMYSPNVAWKKHLGNERSKK</sequence>
<dbReference type="OrthoDB" id="2658190at2"/>